<sequence length="177" mass="19714">MAINGKFILTGTQFSPLILPGIGHFMAFSGNNHYRNRPACASIPFNGPLPLGLYYIVKRPTNGVKSMLYNMSREFWSWPGSSPVVHAEWFGLFRHDALIDDYTFIEGIKRGNFRLHPIGPAGISQGCITLQYRSDFLKIRQALMTYTYGNKNIPGTSFYSYGTIEVIDGSVSDACSA</sequence>
<evidence type="ECO:0000259" key="1">
    <source>
        <dbReference type="Pfam" id="PF10908"/>
    </source>
</evidence>
<feature type="domain" description="Tlde1" evidence="1">
    <location>
        <begin position="24"/>
        <end position="145"/>
    </location>
</feature>
<dbReference type="InterPro" id="IPR021225">
    <property type="entry name" value="Tlde1_dom"/>
</dbReference>
<gene>
    <name evidence="2" type="ORF">F3J37_13480</name>
</gene>
<proteinExistence type="predicted"/>
<accession>A0ABX0RQ55</accession>
<name>A0ABX0RQ55_9GAMM</name>
<reference evidence="2 3" key="1">
    <citation type="journal article" date="2019" name="bioRxiv">
        <title>Bacteria contribute to plant secondary compound degradation in a generalist herbivore system.</title>
        <authorList>
            <person name="Francoeur C.B."/>
            <person name="Khadempour L."/>
            <person name="Moreira-Soto R.D."/>
            <person name="Gotting K."/>
            <person name="Book A.J."/>
            <person name="Pinto-Tomas A.A."/>
            <person name="Keefover-Ring K."/>
            <person name="Currie C.R."/>
        </authorList>
    </citation>
    <scope>NUCLEOTIDE SEQUENCE [LARGE SCALE GENOMIC DNA]</scope>
    <source>
        <strain evidence="2">Al-1710</strain>
    </source>
</reference>
<evidence type="ECO:0000313" key="2">
    <source>
        <dbReference type="EMBL" id="NIG19681.1"/>
    </source>
</evidence>
<protein>
    <submittedName>
        <fullName evidence="2">DUF2778 domain-containing protein</fullName>
    </submittedName>
</protein>
<dbReference type="RefSeq" id="WP_166933842.1">
    <property type="nucleotide sequence ID" value="NZ_VWXC01000009.1"/>
</dbReference>
<keyword evidence="3" id="KW-1185">Reference proteome</keyword>
<dbReference type="Pfam" id="PF10908">
    <property type="entry name" value="Tlde1_dom"/>
    <property type="match status" value="1"/>
</dbReference>
<dbReference type="Proteomes" id="UP001515780">
    <property type="component" value="Unassembled WGS sequence"/>
</dbReference>
<comment type="caution">
    <text evidence="2">The sequence shown here is derived from an EMBL/GenBank/DDBJ whole genome shotgun (WGS) entry which is preliminary data.</text>
</comment>
<evidence type="ECO:0000313" key="3">
    <source>
        <dbReference type="Proteomes" id="UP001515780"/>
    </source>
</evidence>
<organism evidence="2 3">
    <name type="scientific">Candidatus Pantoea communis</name>
    <dbReference type="NCBI Taxonomy" id="2608354"/>
    <lineage>
        <taxon>Bacteria</taxon>
        <taxon>Pseudomonadati</taxon>
        <taxon>Pseudomonadota</taxon>
        <taxon>Gammaproteobacteria</taxon>
        <taxon>Enterobacterales</taxon>
        <taxon>Erwiniaceae</taxon>
        <taxon>Pantoea</taxon>
    </lineage>
</organism>
<dbReference type="EMBL" id="VWXC01000009">
    <property type="protein sequence ID" value="NIG19681.1"/>
    <property type="molecule type" value="Genomic_DNA"/>
</dbReference>